<dbReference type="Gene3D" id="2.30.30.140">
    <property type="match status" value="1"/>
</dbReference>
<evidence type="ECO:0000259" key="1">
    <source>
        <dbReference type="SMART" id="SM00743"/>
    </source>
</evidence>
<feature type="domain" description="Agenet" evidence="1">
    <location>
        <begin position="167"/>
        <end position="221"/>
    </location>
</feature>
<proteinExistence type="predicted"/>
<gene>
    <name evidence="2" type="ORF">RGQ29_016719</name>
</gene>
<sequence>MFLLFISQTHNDSDSSTIPIESESLRDLPAARRRSSLSWVCDGKVRAGTSRWVYGVGRWSGSAAWFDGVGQGRGPVTVKQRASEAHRPPPAVLAGLTLRKGDEVEVCSKQVGFVGSYYAATVITNIGNHSYAVRYKNLVSEEDQSQPLTEIVAAEELRPMPPKVLATGFSLYDAVDAYDNDGWWVGTISGKRGSDHYYVFFNTYGVEILYPLSRLRRVERY</sequence>
<dbReference type="CDD" id="cd20405">
    <property type="entry name" value="Tudor_Agenet_AtDUF_rpt1_3"/>
    <property type="match status" value="1"/>
</dbReference>
<dbReference type="Pfam" id="PF05641">
    <property type="entry name" value="Agenet"/>
    <property type="match status" value="1"/>
</dbReference>
<dbReference type="AlphaFoldDB" id="A0AAN7FET7"/>
<dbReference type="EMBL" id="JAXUIC010000004">
    <property type="protein sequence ID" value="KAK4592297.1"/>
    <property type="molecule type" value="Genomic_DNA"/>
</dbReference>
<dbReference type="PANTHER" id="PTHR31917:SF148">
    <property type="entry name" value="DUF724 DOMAIN-CONTAINING PROTEIN 2"/>
    <property type="match status" value="1"/>
</dbReference>
<accession>A0AAN7FET7</accession>
<dbReference type="InterPro" id="IPR008395">
    <property type="entry name" value="Agenet-like_dom"/>
</dbReference>
<comment type="caution">
    <text evidence="2">The sequence shown here is derived from an EMBL/GenBank/DDBJ whole genome shotgun (WGS) entry which is preliminary data.</text>
</comment>
<dbReference type="SMART" id="SM00743">
    <property type="entry name" value="Agenet"/>
    <property type="match status" value="2"/>
</dbReference>
<dbReference type="InterPro" id="IPR014002">
    <property type="entry name" value="Agenet_dom_plant"/>
</dbReference>
<organism evidence="2 3">
    <name type="scientific">Quercus rubra</name>
    <name type="common">Northern red oak</name>
    <name type="synonym">Quercus borealis</name>
    <dbReference type="NCBI Taxonomy" id="3512"/>
    <lineage>
        <taxon>Eukaryota</taxon>
        <taxon>Viridiplantae</taxon>
        <taxon>Streptophyta</taxon>
        <taxon>Embryophyta</taxon>
        <taxon>Tracheophyta</taxon>
        <taxon>Spermatophyta</taxon>
        <taxon>Magnoliopsida</taxon>
        <taxon>eudicotyledons</taxon>
        <taxon>Gunneridae</taxon>
        <taxon>Pentapetalae</taxon>
        <taxon>rosids</taxon>
        <taxon>fabids</taxon>
        <taxon>Fagales</taxon>
        <taxon>Fagaceae</taxon>
        <taxon>Quercus</taxon>
    </lineage>
</organism>
<evidence type="ECO:0000313" key="3">
    <source>
        <dbReference type="Proteomes" id="UP001324115"/>
    </source>
</evidence>
<reference evidence="2 3" key="1">
    <citation type="journal article" date="2023" name="G3 (Bethesda)">
        <title>A haplotype-resolved chromosome-scale genome for Quercus rubra L. provides insights into the genetics of adaptive traits for red oak species.</title>
        <authorList>
            <person name="Kapoor B."/>
            <person name="Jenkins J."/>
            <person name="Schmutz J."/>
            <person name="Zhebentyayeva T."/>
            <person name="Kuelheim C."/>
            <person name="Coggeshall M."/>
            <person name="Heim C."/>
            <person name="Lasky J.R."/>
            <person name="Leites L."/>
            <person name="Islam-Faridi N."/>
            <person name="Romero-Severson J."/>
            <person name="DeLeo V.L."/>
            <person name="Lucas S.M."/>
            <person name="Lazic D."/>
            <person name="Gailing O."/>
            <person name="Carlson J."/>
            <person name="Staton M."/>
        </authorList>
    </citation>
    <scope>NUCLEOTIDE SEQUENCE [LARGE SCALE GENOMIC DNA]</scope>
    <source>
        <strain evidence="2">Pseudo-F2</strain>
    </source>
</reference>
<keyword evidence="3" id="KW-1185">Reference proteome</keyword>
<dbReference type="PANTHER" id="PTHR31917">
    <property type="entry name" value="AGENET DOMAIN-CONTAINING PROTEIN-RELATED"/>
    <property type="match status" value="1"/>
</dbReference>
<protein>
    <recommendedName>
        <fullName evidence="1">Agenet domain-containing protein</fullName>
    </recommendedName>
</protein>
<feature type="domain" description="Agenet" evidence="1">
    <location>
        <begin position="96"/>
        <end position="165"/>
    </location>
</feature>
<name>A0AAN7FET7_QUERU</name>
<dbReference type="CDD" id="cd20406">
    <property type="entry name" value="Tudor_Agenet_AtDUF_rpt2_4"/>
    <property type="match status" value="1"/>
</dbReference>
<dbReference type="Proteomes" id="UP001324115">
    <property type="component" value="Unassembled WGS sequence"/>
</dbReference>
<evidence type="ECO:0000313" key="2">
    <source>
        <dbReference type="EMBL" id="KAK4592297.1"/>
    </source>
</evidence>